<dbReference type="Proteomes" id="UP000241061">
    <property type="component" value="Segment"/>
</dbReference>
<evidence type="ECO:0000313" key="2">
    <source>
        <dbReference type="EMBL" id="AUG87662.1"/>
    </source>
</evidence>
<proteinExistence type="predicted"/>
<evidence type="ECO:0000313" key="3">
    <source>
        <dbReference type="Proteomes" id="UP000241061"/>
    </source>
</evidence>
<dbReference type="GeneID" id="54987092"/>
<dbReference type="RefSeq" id="YP_009796701.1">
    <property type="nucleotide sequence ID" value="NC_047903.1"/>
</dbReference>
<feature type="region of interest" description="Disordered" evidence="1">
    <location>
        <begin position="1"/>
        <end position="77"/>
    </location>
</feature>
<name>A0A2H5BMX1_9CAUD</name>
<organism evidence="2 3">
    <name type="scientific">Vibrio phage VEN</name>
    <dbReference type="NCBI Taxonomy" id="2059879"/>
    <lineage>
        <taxon>Viruses</taxon>
        <taxon>Duplodnaviria</taxon>
        <taxon>Heunggongvirae</taxon>
        <taxon>Uroviricota</taxon>
        <taxon>Caudoviricetes</taxon>
        <taxon>Autographivirales</taxon>
        <taxon>Autosignataviridae</taxon>
        <taxon>Colwellvirinae</taxon>
        <taxon>Trungvirus</taxon>
        <taxon>Trungvirus VEN</taxon>
    </lineage>
</organism>
<reference evidence="2 3" key="1">
    <citation type="submission" date="2017-11" db="EMBL/GenBank/DDBJ databases">
        <authorList>
            <person name="Han C.G."/>
        </authorList>
    </citation>
    <scope>NUCLEOTIDE SEQUENCE [LARGE SCALE GENOMIC DNA]</scope>
</reference>
<protein>
    <submittedName>
        <fullName evidence="2">Capsid and scaffold protein</fullName>
    </submittedName>
</protein>
<dbReference type="KEGG" id="vg:54987092"/>
<keyword evidence="3" id="KW-1185">Reference proteome</keyword>
<sequence length="297" mass="31891">MQVEIIDNNNGVLDLTGGASNTTADHSTDTTLDLTGETDASTDSSDATDTSQETDESTTDGTVTPEGEQQEEEGGEEASKLFFGGEAVTVDVPEEISGALKEAGLDADTVVKELFAKGGKFELSEDTYKKLSDKFGATMVDGYLNLYRQQNQASLDSHKKTTEDAAALTKQQGEEYVALVGGKEGLESIESFVLDNFDDNQLAAYNSVMESDSHAAQMLILSQVKGQMEAANKLKNGDTDIKLVGDESAERSNKGPLTKGYLTSEEYQDLIGPESKYWTDAEYASQVDAARLAGLRK</sequence>
<feature type="compositionally biased region" description="Low complexity" evidence="1">
    <location>
        <begin position="29"/>
        <end position="51"/>
    </location>
</feature>
<evidence type="ECO:0000256" key="1">
    <source>
        <dbReference type="SAM" id="MobiDB-lite"/>
    </source>
</evidence>
<dbReference type="EMBL" id="MG545917">
    <property type="protein sequence ID" value="AUG87662.1"/>
    <property type="molecule type" value="Genomic_DNA"/>
</dbReference>
<accession>A0A2H5BMX1</accession>